<dbReference type="EMBL" id="BPLR01008293">
    <property type="protein sequence ID" value="GIY23579.1"/>
    <property type="molecule type" value="Genomic_DNA"/>
</dbReference>
<evidence type="ECO:0000313" key="1">
    <source>
        <dbReference type="EMBL" id="GIY23579.1"/>
    </source>
</evidence>
<gene>
    <name evidence="1" type="ORF">CEXT_570121</name>
</gene>
<reference evidence="1 2" key="1">
    <citation type="submission" date="2021-06" db="EMBL/GenBank/DDBJ databases">
        <title>Caerostris extrusa draft genome.</title>
        <authorList>
            <person name="Kono N."/>
            <person name="Arakawa K."/>
        </authorList>
    </citation>
    <scope>NUCLEOTIDE SEQUENCE [LARGE SCALE GENOMIC DNA]</scope>
</reference>
<name>A0AAV4RR09_CAEEX</name>
<organism evidence="1 2">
    <name type="scientific">Caerostris extrusa</name>
    <name type="common">Bark spider</name>
    <name type="synonym">Caerostris bankana</name>
    <dbReference type="NCBI Taxonomy" id="172846"/>
    <lineage>
        <taxon>Eukaryota</taxon>
        <taxon>Metazoa</taxon>
        <taxon>Ecdysozoa</taxon>
        <taxon>Arthropoda</taxon>
        <taxon>Chelicerata</taxon>
        <taxon>Arachnida</taxon>
        <taxon>Araneae</taxon>
        <taxon>Araneomorphae</taxon>
        <taxon>Entelegynae</taxon>
        <taxon>Araneoidea</taxon>
        <taxon>Araneidae</taxon>
        <taxon>Caerostris</taxon>
    </lineage>
</organism>
<dbReference type="AlphaFoldDB" id="A0AAV4RR09"/>
<keyword evidence="2" id="KW-1185">Reference proteome</keyword>
<evidence type="ECO:0000313" key="2">
    <source>
        <dbReference type="Proteomes" id="UP001054945"/>
    </source>
</evidence>
<dbReference type="Proteomes" id="UP001054945">
    <property type="component" value="Unassembled WGS sequence"/>
</dbReference>
<protein>
    <submittedName>
        <fullName evidence="1">Uncharacterized protein</fullName>
    </submittedName>
</protein>
<sequence>MVERLNISLNSERCCCCSPFMHPVRFIVAQVYKSWLQDCIPNAHCANNATVLIWVHLQKTISSLEYFQKLPVLWFRRPNIFCTLNVAACSPFVHPVRFTVAQVLKVGCGFRDCSFVTLFKLGVR</sequence>
<accession>A0AAV4RR09</accession>
<proteinExistence type="predicted"/>
<comment type="caution">
    <text evidence="1">The sequence shown here is derived from an EMBL/GenBank/DDBJ whole genome shotgun (WGS) entry which is preliminary data.</text>
</comment>